<dbReference type="PaxDb" id="411470-RUMGNA_02178"/>
<dbReference type="SUPFAM" id="SSF47413">
    <property type="entry name" value="lambda repressor-like DNA-binding domains"/>
    <property type="match status" value="1"/>
</dbReference>
<dbReference type="InterPro" id="IPR010982">
    <property type="entry name" value="Lambda_DNA-bd_dom_sf"/>
</dbReference>
<reference evidence="2 3" key="2">
    <citation type="submission" date="2007-06" db="EMBL/GenBank/DDBJ databases">
        <title>Draft genome sequence of Ruminococcus gnavus (ATCC 29149).</title>
        <authorList>
            <person name="Sudarsanam P."/>
            <person name="Ley R."/>
            <person name="Guruge J."/>
            <person name="Turnbaugh P.J."/>
            <person name="Mahowald M."/>
            <person name="Liep D."/>
            <person name="Gordon J."/>
        </authorList>
    </citation>
    <scope>NUCLEOTIDE SEQUENCE [LARGE SCALE GENOMIC DNA]</scope>
    <source>
        <strain evidence="2 3">ATCC 29149</strain>
    </source>
</reference>
<keyword evidence="2" id="KW-0238">DNA-binding</keyword>
<gene>
    <name evidence="2" type="ORF">RUMGNA_02178</name>
</gene>
<dbReference type="CDD" id="cd00093">
    <property type="entry name" value="HTH_XRE"/>
    <property type="match status" value="1"/>
</dbReference>
<evidence type="ECO:0000313" key="2">
    <source>
        <dbReference type="EMBL" id="EDN77574.1"/>
    </source>
</evidence>
<organism evidence="2 3">
    <name type="scientific">Mediterraneibacter gnavus (strain ATCC 29149 / DSM 114966 / JCM 6515 / VPI C7-9)</name>
    <name type="common">Ruminococcus gnavus</name>
    <dbReference type="NCBI Taxonomy" id="411470"/>
    <lineage>
        <taxon>Bacteria</taxon>
        <taxon>Bacillati</taxon>
        <taxon>Bacillota</taxon>
        <taxon>Clostridia</taxon>
        <taxon>Lachnospirales</taxon>
        <taxon>Lachnospiraceae</taxon>
        <taxon>Mediterraneibacter</taxon>
    </lineage>
</organism>
<protein>
    <submittedName>
        <fullName evidence="2">DNA-binding helix-turn-helix protein</fullName>
    </submittedName>
</protein>
<evidence type="ECO:0000259" key="1">
    <source>
        <dbReference type="PROSITE" id="PS50943"/>
    </source>
</evidence>
<dbReference type="GO" id="GO:0003677">
    <property type="term" value="F:DNA binding"/>
    <property type="evidence" value="ECO:0007669"/>
    <property type="project" value="UniProtKB-KW"/>
</dbReference>
<feature type="domain" description="HTH cro/C1-type" evidence="1">
    <location>
        <begin position="5"/>
        <end position="59"/>
    </location>
</feature>
<dbReference type="Pfam" id="PF13443">
    <property type="entry name" value="HTH_26"/>
    <property type="match status" value="1"/>
</dbReference>
<sequence>MKILLDKIMHDKNLSTRQVSIATGISKSTINRIANGKISPTADTLELLAKGLKVRISDLIDSPYQ</sequence>
<dbReference type="AlphaFoldDB" id="A7B3P8"/>
<proteinExistence type="predicted"/>
<dbReference type="Proteomes" id="UP000004410">
    <property type="component" value="Unassembled WGS sequence"/>
</dbReference>
<dbReference type="InterPro" id="IPR001387">
    <property type="entry name" value="Cro/C1-type_HTH"/>
</dbReference>
<dbReference type="PROSITE" id="PS50943">
    <property type="entry name" value="HTH_CROC1"/>
    <property type="match status" value="1"/>
</dbReference>
<name>A7B3P8_MEDG7</name>
<dbReference type="Gene3D" id="1.10.260.40">
    <property type="entry name" value="lambda repressor-like DNA-binding domains"/>
    <property type="match status" value="1"/>
</dbReference>
<comment type="caution">
    <text evidence="2">The sequence shown here is derived from an EMBL/GenBank/DDBJ whole genome shotgun (WGS) entry which is preliminary data.</text>
</comment>
<accession>A7B3P8</accession>
<dbReference type="eggNOG" id="ENOG50346HE">
    <property type="taxonomic scope" value="Bacteria"/>
</dbReference>
<dbReference type="EMBL" id="AAYG02000016">
    <property type="protein sequence ID" value="EDN77574.1"/>
    <property type="molecule type" value="Genomic_DNA"/>
</dbReference>
<evidence type="ECO:0000313" key="3">
    <source>
        <dbReference type="Proteomes" id="UP000004410"/>
    </source>
</evidence>
<dbReference type="SMART" id="SM00530">
    <property type="entry name" value="HTH_XRE"/>
    <property type="match status" value="1"/>
</dbReference>
<reference evidence="2 3" key="1">
    <citation type="submission" date="2007-04" db="EMBL/GenBank/DDBJ databases">
        <authorList>
            <person name="Fulton L."/>
            <person name="Clifton S."/>
            <person name="Fulton B."/>
            <person name="Xu J."/>
            <person name="Minx P."/>
            <person name="Pepin K.H."/>
            <person name="Johnson M."/>
            <person name="Thiruvilangam P."/>
            <person name="Bhonagiri V."/>
            <person name="Nash W.E."/>
            <person name="Mardis E.R."/>
            <person name="Wilson R.K."/>
        </authorList>
    </citation>
    <scope>NUCLEOTIDE SEQUENCE [LARGE SCALE GENOMIC DNA]</scope>
    <source>
        <strain evidence="2 3">ATCC 29149</strain>
    </source>
</reference>